<evidence type="ECO:0000256" key="5">
    <source>
        <dbReference type="ARBA" id="ARBA00022692"/>
    </source>
</evidence>
<dbReference type="GO" id="GO:0009311">
    <property type="term" value="P:oligosaccharide metabolic process"/>
    <property type="evidence" value="ECO:0007669"/>
    <property type="project" value="TreeGrafter"/>
</dbReference>
<evidence type="ECO:0000256" key="7">
    <source>
        <dbReference type="ARBA" id="ARBA00022989"/>
    </source>
</evidence>
<evidence type="ECO:0000313" key="15">
    <source>
        <dbReference type="Proteomes" id="UP001152320"/>
    </source>
</evidence>
<keyword evidence="8" id="KW-0333">Golgi apparatus</keyword>
<sequence>MPNKFRRSNGYIFAIIALNTIWVLLFCFRTHLNHCHVFRITKHSVEKKPPVARPMTVNGESNISMVMNRIWAFRENSAEKTFLYKKLLQEKHTFNKTNIDLFRKDIGADLGRNFSKVFIVDQQNSPLGTKLRYNLKSSKKKYFTVTEDFHKRIPKRSKFGNVRRCSVIGNSGIILGSNCGKEIDEADFVFRCNAAPIPPFTADAGKKSNLTSFNPSIFTNRYNHLKKEENFTQFLEDMRVYNGYIWGACFSTSGYIKECLRTLQNYNITENVFVIGHPDHFRNHMIFWEKRGLSKRPSTGFYFTNMAIYHCDEVHLYGFWPFPHMVDSTIKKPPYHYFDDMKFDFEIKNRDVHIMDMEFSILVQLHLLGIIKMHIGECDDGSRT</sequence>
<dbReference type="CDD" id="cd23963">
    <property type="entry name" value="GT29_ST8SIA"/>
    <property type="match status" value="1"/>
</dbReference>
<keyword evidence="9 13" id="KW-0472">Membrane</keyword>
<evidence type="ECO:0000256" key="9">
    <source>
        <dbReference type="ARBA" id="ARBA00023136"/>
    </source>
</evidence>
<evidence type="ECO:0000256" key="4">
    <source>
        <dbReference type="ARBA" id="ARBA00022679"/>
    </source>
</evidence>
<evidence type="ECO:0000256" key="10">
    <source>
        <dbReference type="ARBA" id="ARBA00023157"/>
    </source>
</evidence>
<dbReference type="Gene3D" id="3.90.1480.20">
    <property type="entry name" value="Glycosyl transferase family 29"/>
    <property type="match status" value="1"/>
</dbReference>
<dbReference type="Pfam" id="PF00777">
    <property type="entry name" value="Glyco_transf_29"/>
    <property type="match status" value="1"/>
</dbReference>
<evidence type="ECO:0000256" key="8">
    <source>
        <dbReference type="ARBA" id="ARBA00023034"/>
    </source>
</evidence>
<keyword evidence="15" id="KW-1185">Reference proteome</keyword>
<reference evidence="14" key="1">
    <citation type="submission" date="2021-10" db="EMBL/GenBank/DDBJ databases">
        <title>Tropical sea cucumber genome reveals ecological adaptation and Cuvierian tubules defense mechanism.</title>
        <authorList>
            <person name="Chen T."/>
        </authorList>
    </citation>
    <scope>NUCLEOTIDE SEQUENCE</scope>
    <source>
        <strain evidence="14">Nanhai2018</strain>
        <tissue evidence="14">Muscle</tissue>
    </source>
</reference>
<comment type="caution">
    <text evidence="14">The sequence shown here is derived from an EMBL/GenBank/DDBJ whole genome shotgun (WGS) entry which is preliminary data.</text>
</comment>
<comment type="similarity">
    <text evidence="2">Belongs to the glycosyltransferase 29 family.</text>
</comment>
<name>A0A9Q1HCE1_HOLLE</name>
<feature type="transmembrane region" description="Helical" evidence="13">
    <location>
        <begin position="12"/>
        <end position="32"/>
    </location>
</feature>
<dbReference type="EMBL" id="JAIZAY010000006">
    <property type="protein sequence ID" value="KAJ8040126.1"/>
    <property type="molecule type" value="Genomic_DNA"/>
</dbReference>
<dbReference type="AlphaFoldDB" id="A0A9Q1HCE1"/>
<keyword evidence="4" id="KW-0808">Transferase</keyword>
<evidence type="ECO:0000256" key="12">
    <source>
        <dbReference type="PIRSR" id="PIRSR005557-2"/>
    </source>
</evidence>
<dbReference type="GO" id="GO:0006491">
    <property type="term" value="P:N-glycan processing"/>
    <property type="evidence" value="ECO:0007669"/>
    <property type="project" value="TreeGrafter"/>
</dbReference>
<keyword evidence="3" id="KW-0328">Glycosyltransferase</keyword>
<protein>
    <submittedName>
        <fullName evidence="14">Alpha-2,8-sialyltransferase 8F</fullName>
    </submittedName>
</protein>
<dbReference type="Proteomes" id="UP001152320">
    <property type="component" value="Chromosome 6"/>
</dbReference>
<evidence type="ECO:0000256" key="1">
    <source>
        <dbReference type="ARBA" id="ARBA00004323"/>
    </source>
</evidence>
<dbReference type="GO" id="GO:0003828">
    <property type="term" value="F:alpha-N-acetylneuraminate alpha-2,8-sialyltransferase activity"/>
    <property type="evidence" value="ECO:0007669"/>
    <property type="project" value="TreeGrafter"/>
</dbReference>
<keyword evidence="5 13" id="KW-0812">Transmembrane</keyword>
<evidence type="ECO:0000256" key="11">
    <source>
        <dbReference type="ARBA" id="ARBA00023180"/>
    </source>
</evidence>
<dbReference type="InterPro" id="IPR001675">
    <property type="entry name" value="Glyco_trans_29"/>
</dbReference>
<evidence type="ECO:0000256" key="2">
    <source>
        <dbReference type="ARBA" id="ARBA00006003"/>
    </source>
</evidence>
<proteinExistence type="inferred from homology"/>
<comment type="subcellular location">
    <subcellularLocation>
        <location evidence="1">Golgi apparatus membrane</location>
        <topology evidence="1">Single-pass type II membrane protein</topology>
    </subcellularLocation>
</comment>
<evidence type="ECO:0000256" key="6">
    <source>
        <dbReference type="ARBA" id="ARBA00022968"/>
    </source>
</evidence>
<organism evidence="14 15">
    <name type="scientific">Holothuria leucospilota</name>
    <name type="common">Black long sea cucumber</name>
    <name type="synonym">Mertensiothuria leucospilota</name>
    <dbReference type="NCBI Taxonomy" id="206669"/>
    <lineage>
        <taxon>Eukaryota</taxon>
        <taxon>Metazoa</taxon>
        <taxon>Echinodermata</taxon>
        <taxon>Eleutherozoa</taxon>
        <taxon>Echinozoa</taxon>
        <taxon>Holothuroidea</taxon>
        <taxon>Aspidochirotacea</taxon>
        <taxon>Aspidochirotida</taxon>
        <taxon>Holothuriidae</taxon>
        <taxon>Holothuria</taxon>
    </lineage>
</organism>
<dbReference type="InterPro" id="IPR012163">
    <property type="entry name" value="Sialyl_trans"/>
</dbReference>
<dbReference type="OrthoDB" id="10264956at2759"/>
<keyword evidence="7 13" id="KW-1133">Transmembrane helix</keyword>
<dbReference type="InterPro" id="IPR038578">
    <property type="entry name" value="GT29-like_sf"/>
</dbReference>
<accession>A0A9Q1HCE1</accession>
<evidence type="ECO:0000256" key="3">
    <source>
        <dbReference type="ARBA" id="ARBA00022676"/>
    </source>
</evidence>
<keyword evidence="10" id="KW-1015">Disulfide bond</keyword>
<dbReference type="GO" id="GO:0000139">
    <property type="term" value="C:Golgi membrane"/>
    <property type="evidence" value="ECO:0007669"/>
    <property type="project" value="UniProtKB-SubCell"/>
</dbReference>
<gene>
    <name evidence="14" type="ORF">HOLleu_14334</name>
</gene>
<feature type="disulfide bond" evidence="12">
    <location>
        <begin position="165"/>
        <end position="311"/>
    </location>
</feature>
<dbReference type="PANTHER" id="PTHR11987:SF54">
    <property type="entry name" value="ST8 ALPHA-N-ACETYL-NEURAMINIDE ALPHA-2,8-SIALYLTRANSFERASE 6"/>
    <property type="match status" value="1"/>
</dbReference>
<evidence type="ECO:0000256" key="13">
    <source>
        <dbReference type="SAM" id="Phobius"/>
    </source>
</evidence>
<evidence type="ECO:0000313" key="14">
    <source>
        <dbReference type="EMBL" id="KAJ8040126.1"/>
    </source>
</evidence>
<dbReference type="InterPro" id="IPR050943">
    <property type="entry name" value="Glycosyltr_29_Sialyltrsf"/>
</dbReference>
<keyword evidence="6" id="KW-0735">Signal-anchor</keyword>
<dbReference type="PIRSF" id="PIRSF005557">
    <property type="entry name" value="Sialyl_trans"/>
    <property type="match status" value="1"/>
</dbReference>
<dbReference type="PANTHER" id="PTHR11987">
    <property type="entry name" value="ALPHA-2,8-SIALYLTRANSFERASE"/>
    <property type="match status" value="1"/>
</dbReference>
<keyword evidence="11" id="KW-0325">Glycoprotein</keyword>